<comment type="function">
    <text evidence="9">Catalyzes the NADPH-dependent reduction of glutamyl-tRNA(Glu) to glutamate 1-semialdehyde (GSA).</text>
</comment>
<evidence type="ECO:0000256" key="12">
    <source>
        <dbReference type="PIRSR" id="PIRSR000445-3"/>
    </source>
</evidence>
<dbReference type="FunFam" id="3.30.460.30:FF:000001">
    <property type="entry name" value="Glutamyl-tRNA reductase"/>
    <property type="match status" value="1"/>
</dbReference>
<evidence type="ECO:0000256" key="11">
    <source>
        <dbReference type="PIRSR" id="PIRSR000445-2"/>
    </source>
</evidence>
<evidence type="ECO:0000256" key="5">
    <source>
        <dbReference type="ARBA" id="ARBA00023002"/>
    </source>
</evidence>
<accession>A0A1T4RCQ5</accession>
<evidence type="ECO:0000259" key="16">
    <source>
        <dbReference type="Pfam" id="PF01488"/>
    </source>
</evidence>
<dbReference type="InterPro" id="IPR036343">
    <property type="entry name" value="GluRdtase_N_sf"/>
</dbReference>
<evidence type="ECO:0000313" key="18">
    <source>
        <dbReference type="EMBL" id="SKA13733.1"/>
    </source>
</evidence>
<dbReference type="InterPro" id="IPR015895">
    <property type="entry name" value="4pyrrol_synth_GluRdtase_N"/>
</dbReference>
<evidence type="ECO:0000313" key="19">
    <source>
        <dbReference type="Proteomes" id="UP000189933"/>
    </source>
</evidence>
<dbReference type="InterPro" id="IPR036453">
    <property type="entry name" value="GluRdtase_dimer_dom_sf"/>
</dbReference>
<dbReference type="Gene3D" id="3.40.50.720">
    <property type="entry name" value="NAD(P)-binding Rossmann-like Domain"/>
    <property type="match status" value="1"/>
</dbReference>
<dbReference type="AlphaFoldDB" id="A0A1T4RCQ5"/>
<dbReference type="PROSITE" id="PS00747">
    <property type="entry name" value="GLUTR"/>
    <property type="match status" value="1"/>
</dbReference>
<evidence type="ECO:0000256" key="14">
    <source>
        <dbReference type="RuleBase" id="RU000584"/>
    </source>
</evidence>
<dbReference type="Pfam" id="PF00745">
    <property type="entry name" value="GlutR_dimer"/>
    <property type="match status" value="1"/>
</dbReference>
<protein>
    <recommendedName>
        <fullName evidence="8 9">Glutamyl-tRNA reductase</fullName>
        <shortName evidence="9">GluTR</shortName>
        <ecNumber evidence="3 9">1.2.1.70</ecNumber>
    </recommendedName>
</protein>
<dbReference type="GO" id="GO:0019353">
    <property type="term" value="P:protoporphyrinogen IX biosynthetic process from glutamate"/>
    <property type="evidence" value="ECO:0007669"/>
    <property type="project" value="TreeGrafter"/>
</dbReference>
<dbReference type="NCBIfam" id="TIGR01035">
    <property type="entry name" value="hemA"/>
    <property type="match status" value="1"/>
</dbReference>
<dbReference type="InterPro" id="IPR015896">
    <property type="entry name" value="4pyrrol_synth_GluRdtase_dimer"/>
</dbReference>
<feature type="binding site" evidence="9 11">
    <location>
        <position position="109"/>
    </location>
    <ligand>
        <name>substrate</name>
    </ligand>
</feature>
<comment type="catalytic activity">
    <reaction evidence="7 9 14">
        <text>(S)-4-amino-5-oxopentanoate + tRNA(Glu) + NADP(+) = L-glutamyl-tRNA(Glu) + NADPH + H(+)</text>
        <dbReference type="Rhea" id="RHEA:12344"/>
        <dbReference type="Rhea" id="RHEA-COMP:9663"/>
        <dbReference type="Rhea" id="RHEA-COMP:9680"/>
        <dbReference type="ChEBI" id="CHEBI:15378"/>
        <dbReference type="ChEBI" id="CHEBI:57501"/>
        <dbReference type="ChEBI" id="CHEBI:57783"/>
        <dbReference type="ChEBI" id="CHEBI:58349"/>
        <dbReference type="ChEBI" id="CHEBI:78442"/>
        <dbReference type="ChEBI" id="CHEBI:78520"/>
        <dbReference type="EC" id="1.2.1.70"/>
    </reaction>
</comment>
<gene>
    <name evidence="9" type="primary">hemA</name>
    <name evidence="18" type="ORF">SAMN02745885_02043</name>
</gene>
<keyword evidence="19" id="KW-1185">Reference proteome</keyword>
<dbReference type="Proteomes" id="UP000189933">
    <property type="component" value="Unassembled WGS sequence"/>
</dbReference>
<feature type="domain" description="Quinate/shikimate 5-dehydrogenase/glutamyl-tRNA reductase" evidence="16">
    <location>
        <begin position="171"/>
        <end position="306"/>
    </location>
</feature>
<feature type="binding site" evidence="9 11">
    <location>
        <begin position="49"/>
        <end position="52"/>
    </location>
    <ligand>
        <name>substrate</name>
    </ligand>
</feature>
<keyword evidence="5 9" id="KW-0560">Oxidoreductase</keyword>
<name>A0A1T4RCQ5_9FIRM</name>
<dbReference type="PIRSF" id="PIRSF000445">
    <property type="entry name" value="4pyrrol_synth_GluRdtase"/>
    <property type="match status" value="1"/>
</dbReference>
<evidence type="ECO:0000256" key="4">
    <source>
        <dbReference type="ARBA" id="ARBA00022857"/>
    </source>
</evidence>
<dbReference type="InterPro" id="IPR018214">
    <property type="entry name" value="GluRdtase_CS"/>
</dbReference>
<dbReference type="PANTHER" id="PTHR43013">
    <property type="entry name" value="GLUTAMYL-TRNA REDUCTASE"/>
    <property type="match status" value="1"/>
</dbReference>
<dbReference type="Pfam" id="PF05201">
    <property type="entry name" value="GlutR_N"/>
    <property type="match status" value="1"/>
</dbReference>
<proteinExistence type="inferred from homology"/>
<dbReference type="EMBL" id="FUXM01000028">
    <property type="protein sequence ID" value="SKA13733.1"/>
    <property type="molecule type" value="Genomic_DNA"/>
</dbReference>
<feature type="domain" description="Glutamyl-tRNA reductase N-terminal" evidence="17">
    <location>
        <begin position="6"/>
        <end position="156"/>
    </location>
</feature>
<dbReference type="SUPFAM" id="SSF69075">
    <property type="entry name" value="Glutamyl tRNA-reductase dimerization domain"/>
    <property type="match status" value="1"/>
</dbReference>
<reference evidence="19" key="1">
    <citation type="submission" date="2017-02" db="EMBL/GenBank/DDBJ databases">
        <authorList>
            <person name="Varghese N."/>
            <person name="Submissions S."/>
        </authorList>
    </citation>
    <scope>NUCLEOTIDE SEQUENCE [LARGE SCALE GENOMIC DNA]</scope>
    <source>
        <strain evidence="19">DSM 16521</strain>
    </source>
</reference>
<dbReference type="InterPro" id="IPR000343">
    <property type="entry name" value="4pyrrol_synth_GluRdtase"/>
</dbReference>
<dbReference type="GO" id="GO:0008883">
    <property type="term" value="F:glutamyl-tRNA reductase activity"/>
    <property type="evidence" value="ECO:0007669"/>
    <property type="project" value="UniProtKB-UniRule"/>
</dbReference>
<comment type="miscellaneous">
    <text evidence="9">During catalysis, the active site Cys acts as a nucleophile attacking the alpha-carbonyl group of tRNA-bound glutamate with the formation of a thioester intermediate between enzyme and glutamate, and the concomitant release of tRNA(Glu). The thioester intermediate is finally reduced by direct hydride transfer from NADPH, to form the product GSA.</text>
</comment>
<dbReference type="SUPFAM" id="SSF69742">
    <property type="entry name" value="Glutamyl tRNA-reductase catalytic, N-terminal domain"/>
    <property type="match status" value="1"/>
</dbReference>
<feature type="binding site" evidence="9 12">
    <location>
        <begin position="189"/>
        <end position="194"/>
    </location>
    <ligand>
        <name>NADP(+)</name>
        <dbReference type="ChEBI" id="CHEBI:58349"/>
    </ligand>
</feature>
<organism evidence="18 19">
    <name type="scientific">Carboxydocella sporoproducens DSM 16521</name>
    <dbReference type="NCBI Taxonomy" id="1121270"/>
    <lineage>
        <taxon>Bacteria</taxon>
        <taxon>Bacillati</taxon>
        <taxon>Bacillota</taxon>
        <taxon>Clostridia</taxon>
        <taxon>Eubacteriales</taxon>
        <taxon>Clostridiales Family XVI. Incertae Sedis</taxon>
        <taxon>Carboxydocella</taxon>
    </lineage>
</organism>
<comment type="domain">
    <text evidence="9">Possesses an unusual extended V-shaped dimeric structure with each monomer consisting of three distinct domains arranged along a curved 'spinal' alpha-helix. The N-terminal catalytic domain specifically recognizes the glutamate moiety of the substrate. The second domain is the NADPH-binding domain, and the third C-terminal domain is responsible for dimerization.</text>
</comment>
<dbReference type="Pfam" id="PF01488">
    <property type="entry name" value="Shikimate_DH"/>
    <property type="match status" value="1"/>
</dbReference>
<evidence type="ECO:0000256" key="8">
    <source>
        <dbReference type="ARBA" id="ARBA00068659"/>
    </source>
</evidence>
<sequence length="441" mass="49423">MFLVTVGLNHKTAPVEIREKLAFTESQLPEALQTLKQYPAIDGCVLLSTCNRTEIYAACTDMTQGLKSIKTFLMECLHEEECEIDNFLYIHTLYDCVHHLFRVASGLDSMILGETQILGQVRQAYQIASAAESTNKIINTLFHKAIAVGKRVRTETEIDKNAVSISYAAVELARQLFGTLEGKAILIIGAGKMSELTAKHLVANGVTSVLVSNRSYDKAVELAEKFGGKAVKFDQLVECLIQADIVISATAARHAIILPEIVQKVMQTRQYRPIFLIDIAVPRDIDPEVATIKGVTLFDIDDLQNVVDRNLQERKKEAVKAQKIVDEEIKEFFSWLNTQFVVPTIVALKQFGEEIKQRELEKAFNKLGDLTERERNIIQALAHSIVNSILHRPIVNLKAYAQTSHGHLYTEILQNLFDLQIEGQRIKPGKPMAAEEVEELV</sequence>
<evidence type="ECO:0000256" key="13">
    <source>
        <dbReference type="PIRSR" id="PIRSR000445-4"/>
    </source>
</evidence>
<dbReference type="InterPro" id="IPR036291">
    <property type="entry name" value="NAD(P)-bd_dom_sf"/>
</dbReference>
<feature type="binding site" evidence="9 11">
    <location>
        <begin position="114"/>
        <end position="116"/>
    </location>
    <ligand>
        <name>substrate</name>
    </ligand>
</feature>
<dbReference type="Gene3D" id="3.30.460.30">
    <property type="entry name" value="Glutamyl-tRNA reductase, N-terminal domain"/>
    <property type="match status" value="1"/>
</dbReference>
<dbReference type="EC" id="1.2.1.70" evidence="3 9"/>
<feature type="domain" description="Tetrapyrrole biosynthesis glutamyl-tRNA reductase dimerisation" evidence="15">
    <location>
        <begin position="320"/>
        <end position="419"/>
    </location>
</feature>
<dbReference type="InterPro" id="IPR006151">
    <property type="entry name" value="Shikm_DH/Glu-tRNA_Rdtase"/>
</dbReference>
<feature type="active site" description="Nucleophile" evidence="9 10">
    <location>
        <position position="50"/>
    </location>
</feature>
<keyword evidence="6 9" id="KW-0627">Porphyrin biosynthesis</keyword>
<feature type="binding site" evidence="9 11">
    <location>
        <position position="120"/>
    </location>
    <ligand>
        <name>substrate</name>
    </ligand>
</feature>
<evidence type="ECO:0000259" key="17">
    <source>
        <dbReference type="Pfam" id="PF05201"/>
    </source>
</evidence>
<evidence type="ECO:0000256" key="6">
    <source>
        <dbReference type="ARBA" id="ARBA00023244"/>
    </source>
</evidence>
<dbReference type="HAMAP" id="MF_00087">
    <property type="entry name" value="Glu_tRNA_reductase"/>
    <property type="match status" value="1"/>
</dbReference>
<dbReference type="FunFam" id="3.40.50.720:FF:000031">
    <property type="entry name" value="Glutamyl-tRNA reductase"/>
    <property type="match status" value="1"/>
</dbReference>
<evidence type="ECO:0000256" key="1">
    <source>
        <dbReference type="ARBA" id="ARBA00005059"/>
    </source>
</evidence>
<evidence type="ECO:0000256" key="9">
    <source>
        <dbReference type="HAMAP-Rule" id="MF_00087"/>
    </source>
</evidence>
<dbReference type="PANTHER" id="PTHR43013:SF1">
    <property type="entry name" value="GLUTAMYL-TRNA REDUCTASE"/>
    <property type="match status" value="1"/>
</dbReference>
<comment type="subunit">
    <text evidence="9">Homodimer.</text>
</comment>
<dbReference type="SUPFAM" id="SSF51735">
    <property type="entry name" value="NAD(P)-binding Rossmann-fold domains"/>
    <property type="match status" value="1"/>
</dbReference>
<evidence type="ECO:0000256" key="7">
    <source>
        <dbReference type="ARBA" id="ARBA00047464"/>
    </source>
</evidence>
<comment type="pathway">
    <text evidence="1 9 14">Porphyrin-containing compound metabolism; protoporphyrin-IX biosynthesis; 5-aminolevulinate from L-glutamyl-tRNA(Glu): step 1/2.</text>
</comment>
<dbReference type="GO" id="GO:0050661">
    <property type="term" value="F:NADP binding"/>
    <property type="evidence" value="ECO:0007669"/>
    <property type="project" value="InterPro"/>
</dbReference>
<evidence type="ECO:0000259" key="15">
    <source>
        <dbReference type="Pfam" id="PF00745"/>
    </source>
</evidence>
<evidence type="ECO:0000256" key="10">
    <source>
        <dbReference type="PIRSR" id="PIRSR000445-1"/>
    </source>
</evidence>
<evidence type="ECO:0000256" key="2">
    <source>
        <dbReference type="ARBA" id="ARBA00005916"/>
    </source>
</evidence>
<dbReference type="CDD" id="cd05213">
    <property type="entry name" value="NAD_bind_Glutamyl_tRNA_reduct"/>
    <property type="match status" value="1"/>
</dbReference>
<dbReference type="UniPathway" id="UPA00251">
    <property type="reaction ID" value="UER00316"/>
</dbReference>
<comment type="similarity">
    <text evidence="2 9 14">Belongs to the glutamyl-tRNA reductase family.</text>
</comment>
<dbReference type="OrthoDB" id="110209at2"/>
<dbReference type="RefSeq" id="WP_078666071.1">
    <property type="nucleotide sequence ID" value="NZ_FUXM01000028.1"/>
</dbReference>
<dbReference type="NCBIfam" id="NF000744">
    <property type="entry name" value="PRK00045.1-3"/>
    <property type="match status" value="1"/>
</dbReference>
<keyword evidence="4 9" id="KW-0521">NADP</keyword>
<feature type="site" description="Important for activity" evidence="9 13">
    <location>
        <position position="99"/>
    </location>
</feature>
<evidence type="ECO:0000256" key="3">
    <source>
        <dbReference type="ARBA" id="ARBA00012970"/>
    </source>
</evidence>